<dbReference type="InterPro" id="IPR032285">
    <property type="entry name" value="Metallophos_N"/>
</dbReference>
<dbReference type="EMBL" id="AGXS01000011">
    <property type="protein sequence ID" value="EIY53616.1"/>
    <property type="molecule type" value="Genomic_DNA"/>
</dbReference>
<evidence type="ECO:0000313" key="5">
    <source>
        <dbReference type="EMBL" id="EIY53616.1"/>
    </source>
</evidence>
<dbReference type="InterPro" id="IPR032288">
    <property type="entry name" value="Metallophos_C"/>
</dbReference>
<feature type="domain" description="Secretion system C-terminal sorting" evidence="4">
    <location>
        <begin position="942"/>
        <end position="1008"/>
    </location>
</feature>
<dbReference type="InterPro" id="IPR029052">
    <property type="entry name" value="Metallo-depent_PP-like"/>
</dbReference>
<proteinExistence type="predicted"/>
<evidence type="ECO:0000259" key="4">
    <source>
        <dbReference type="Pfam" id="PF18962"/>
    </source>
</evidence>
<feature type="domain" description="Calcineurin-like phosphoesterase C-terminal" evidence="2">
    <location>
        <begin position="782"/>
        <end position="921"/>
    </location>
</feature>
<dbReference type="Proteomes" id="UP000003089">
    <property type="component" value="Unassembled WGS sequence"/>
</dbReference>
<name>I9SCK9_9BACE</name>
<dbReference type="Gene3D" id="3.60.21.10">
    <property type="match status" value="2"/>
</dbReference>
<dbReference type="AlphaFoldDB" id="I9SCK9"/>
<dbReference type="InterPro" id="IPR051918">
    <property type="entry name" value="STPP_CPPED1"/>
</dbReference>
<dbReference type="Pfam" id="PF16370">
    <property type="entry name" value="MetallophosC"/>
    <property type="match status" value="2"/>
</dbReference>
<feature type="domain" description="Calcineurin-like phosphoesterase N-terminal" evidence="3">
    <location>
        <begin position="492"/>
        <end position="568"/>
    </location>
</feature>
<gene>
    <name evidence="5" type="ORF">HMPREF1068_00786</name>
</gene>
<dbReference type="SUPFAM" id="SSF56300">
    <property type="entry name" value="Metallo-dependent phosphatases"/>
    <property type="match status" value="2"/>
</dbReference>
<protein>
    <recommendedName>
        <fullName evidence="7">Calcineurin-like phosphoesterase domain-containing protein</fullName>
    </recommendedName>
</protein>
<keyword evidence="6" id="KW-1185">Reference proteome</keyword>
<feature type="chain" id="PRO_5003725199" description="Calcineurin-like phosphoesterase domain-containing protein" evidence="1">
    <location>
        <begin position="26"/>
        <end position="1010"/>
    </location>
</feature>
<organism evidence="5 6">
    <name type="scientific">Bacteroides nordii CL02T12C05</name>
    <dbReference type="NCBI Taxonomy" id="997884"/>
    <lineage>
        <taxon>Bacteria</taxon>
        <taxon>Pseudomonadati</taxon>
        <taxon>Bacteroidota</taxon>
        <taxon>Bacteroidia</taxon>
        <taxon>Bacteroidales</taxon>
        <taxon>Bacteroidaceae</taxon>
        <taxon>Bacteroides</taxon>
    </lineage>
</organism>
<dbReference type="Pfam" id="PF16371">
    <property type="entry name" value="MetallophosN"/>
    <property type="match status" value="2"/>
</dbReference>
<dbReference type="PATRIC" id="fig|997884.3.peg.793"/>
<dbReference type="HOGENOM" id="CLU_297835_0_0_10"/>
<keyword evidence="1" id="KW-0732">Signal</keyword>
<evidence type="ECO:0000256" key="1">
    <source>
        <dbReference type="SAM" id="SignalP"/>
    </source>
</evidence>
<evidence type="ECO:0000313" key="6">
    <source>
        <dbReference type="Proteomes" id="UP000003089"/>
    </source>
</evidence>
<sequence>MIMEHLKTHIISFVLAITMFSMAHAAIQLPDLPDKEGMAVKGYVHDSEKPLSGVLVTNGYSFATTDENGAYYLPSDADAEFVYLVTPAGYNADCRDGLTRFYQTIDKNGGIYRADFQLTSTGDDTYHKFLVLGDPQMRDDHDYGLFEEQALPDIKETIAKLQKEGDNPHLLVLGDVCFNTWGTYPRYEKFWKDINTPLFHCPGNHDKQIVPDKKQSTKDYQAIFGPLYYAFNKGKIHYLMLDNIMIAGRDEITNGIYEEALEWVKKDLEYVSHGTTVVVGLHQPVTWTVGSRAAYKPLLDLLSNYKTLILSAHKHYGKNLGNYNSHIEERIQTALCGAYWYGDVAKDGIPLGYYIYEAVGDSLCWQYKPLGETTDKAFKIHPPVVEGNNLRFDINVFDYDNHWNVTWKLDGVDQGKLPNIEDYDPHAYKLYINHTKTWCRPVKSTHIFRCTVPKTALYIECNATDRFGHTYSQIYRLRLADLPDKEGMGIKGYVLNGEEAVPGVLVTNGYSFATTDENGVYYLPSNPDAEFVYLVTPAGYNAGCKDGITKFYQRIDKNTDVFQANFELTATGDDTHHKFLVLGDPQMRDNHDYGLFERKALPDIKDMVGSIKEEGLNNHIIVLGDICFNTWNSYPRYSKYWKDINTPLYHCPGNHDKHIVTDKTASTLEYCTAFGPLYYSFNKGRIHYLMLDNIKITATDKYTTALYPEALEWVKKDLSYVPHGTTVVVATHQPLTWTSESRTANKTLLDLLSNYKTLILSAHKHYGRNLGKYNENIEERIQTALCGAYWYGNVAKDGIPLGYYVYEAVGDSLCWQFKALGQSTDYQFKVYDPVPFGNNLKFDINIFDYDSNWNVTWKLDGVDKGKMFSYEAYDPYAYELYNNHEKTWCRPVKTTHMFYCTIPVTTRSMECNITDRFGRTFSKTYIMTPSGIKDMHKDNVNVYPNPVSDYVIIEANTDIKRIDLFNINGKLVSQIENTGFVNMSSLPSGHYIALISLDDNRLVYKRIIKR</sequence>
<dbReference type="Pfam" id="PF18962">
    <property type="entry name" value="Por_Secre_tail"/>
    <property type="match status" value="1"/>
</dbReference>
<feature type="domain" description="Calcineurin-like phosphoesterase C-terminal" evidence="2">
    <location>
        <begin position="332"/>
        <end position="471"/>
    </location>
</feature>
<dbReference type="STRING" id="997884.HMPREF1068_00786"/>
<dbReference type="eggNOG" id="COG1409">
    <property type="taxonomic scope" value="Bacteria"/>
</dbReference>
<dbReference type="PANTHER" id="PTHR43143">
    <property type="entry name" value="METALLOPHOSPHOESTERASE, CALCINEURIN SUPERFAMILY"/>
    <property type="match status" value="1"/>
</dbReference>
<reference evidence="5 6" key="1">
    <citation type="submission" date="2012-02" db="EMBL/GenBank/DDBJ databases">
        <title>The Genome Sequence of Bacteroides nordii CL02T12C05.</title>
        <authorList>
            <consortium name="The Broad Institute Genome Sequencing Platform"/>
            <person name="Earl A."/>
            <person name="Ward D."/>
            <person name="Feldgarden M."/>
            <person name="Gevers D."/>
            <person name="Zitomersky N.L."/>
            <person name="Coyne M.J."/>
            <person name="Comstock L.E."/>
            <person name="Young S.K."/>
            <person name="Zeng Q."/>
            <person name="Gargeya S."/>
            <person name="Fitzgerald M."/>
            <person name="Haas B."/>
            <person name="Abouelleil A."/>
            <person name="Alvarado L."/>
            <person name="Arachchi H.M."/>
            <person name="Berlin A."/>
            <person name="Chapman S.B."/>
            <person name="Gearin G."/>
            <person name="Goldberg J."/>
            <person name="Griggs A."/>
            <person name="Gujja S."/>
            <person name="Hansen M."/>
            <person name="Heiman D."/>
            <person name="Howarth C."/>
            <person name="Larimer J."/>
            <person name="Lui A."/>
            <person name="MacDonald P.J.P."/>
            <person name="McCowen C."/>
            <person name="Montmayeur A."/>
            <person name="Murphy C."/>
            <person name="Neiman D."/>
            <person name="Pearson M."/>
            <person name="Priest M."/>
            <person name="Roberts A."/>
            <person name="Saif S."/>
            <person name="Shea T."/>
            <person name="Sisk P."/>
            <person name="Stolte C."/>
            <person name="Sykes S."/>
            <person name="Wortman J."/>
            <person name="Nusbaum C."/>
            <person name="Birren B."/>
        </authorList>
    </citation>
    <scope>NUCLEOTIDE SEQUENCE [LARGE SCALE GENOMIC DNA]</scope>
    <source>
        <strain evidence="5 6">CL02T12C05</strain>
    </source>
</reference>
<feature type="domain" description="Calcineurin-like phosphoesterase N-terminal" evidence="3">
    <location>
        <begin position="42"/>
        <end position="118"/>
    </location>
</feature>
<evidence type="ECO:0000259" key="3">
    <source>
        <dbReference type="Pfam" id="PF16371"/>
    </source>
</evidence>
<evidence type="ECO:0000259" key="2">
    <source>
        <dbReference type="Pfam" id="PF16370"/>
    </source>
</evidence>
<evidence type="ECO:0008006" key="7">
    <source>
        <dbReference type="Google" id="ProtNLM"/>
    </source>
</evidence>
<dbReference type="PANTHER" id="PTHR43143:SF1">
    <property type="entry name" value="SERINE_THREONINE-PROTEIN PHOSPHATASE CPPED1"/>
    <property type="match status" value="1"/>
</dbReference>
<dbReference type="InterPro" id="IPR026444">
    <property type="entry name" value="Secre_tail"/>
</dbReference>
<dbReference type="NCBIfam" id="TIGR04183">
    <property type="entry name" value="Por_Secre_tail"/>
    <property type="match status" value="1"/>
</dbReference>
<feature type="signal peptide" evidence="1">
    <location>
        <begin position="1"/>
        <end position="25"/>
    </location>
</feature>
<accession>I9SCK9</accession>
<comment type="caution">
    <text evidence="5">The sequence shown here is derived from an EMBL/GenBank/DDBJ whole genome shotgun (WGS) entry which is preliminary data.</text>
</comment>